<dbReference type="SUPFAM" id="SSF52540">
    <property type="entry name" value="P-loop containing nucleoside triphosphate hydrolases"/>
    <property type="match status" value="1"/>
</dbReference>
<dbReference type="GO" id="GO:0043565">
    <property type="term" value="F:sequence-specific DNA binding"/>
    <property type="evidence" value="ECO:0007669"/>
    <property type="project" value="InterPro"/>
</dbReference>
<evidence type="ECO:0000313" key="9">
    <source>
        <dbReference type="EMBL" id="MDG5977494.1"/>
    </source>
</evidence>
<keyword evidence="5" id="KW-0804">Transcription</keyword>
<dbReference type="PANTHER" id="PTHR32071">
    <property type="entry name" value="TRANSCRIPTIONAL REGULATORY PROTEIN"/>
    <property type="match status" value="1"/>
</dbReference>
<dbReference type="AlphaFoldDB" id="A0A9X4SBI2"/>
<dbReference type="RefSeq" id="WP_068173910.1">
    <property type="nucleotide sequence ID" value="NZ_AOGK01000021.1"/>
</dbReference>
<comment type="caution">
    <text evidence="9">The sequence shown here is derived from an EMBL/GenBank/DDBJ whole genome shotgun (WGS) entry which is preliminary data.</text>
</comment>
<keyword evidence="1" id="KW-0547">Nucleotide-binding</keyword>
<evidence type="ECO:0000259" key="7">
    <source>
        <dbReference type="PROSITE" id="PS50045"/>
    </source>
</evidence>
<keyword evidence="4" id="KW-0238">DNA-binding</keyword>
<keyword evidence="2" id="KW-0067">ATP-binding</keyword>
<proteinExistence type="predicted"/>
<dbReference type="InterPro" id="IPR025662">
    <property type="entry name" value="Sigma_54_int_dom_ATP-bd_1"/>
</dbReference>
<dbReference type="InterPro" id="IPR058031">
    <property type="entry name" value="AAA_lid_NorR"/>
</dbReference>
<evidence type="ECO:0000256" key="5">
    <source>
        <dbReference type="ARBA" id="ARBA00023163"/>
    </source>
</evidence>
<keyword evidence="6" id="KW-0597">Phosphoprotein</keyword>
<dbReference type="EMBL" id="AOGK01000021">
    <property type="protein sequence ID" value="MDG5977494.1"/>
    <property type="molecule type" value="Genomic_DNA"/>
</dbReference>
<dbReference type="InterPro" id="IPR025944">
    <property type="entry name" value="Sigma_54_int_dom_CS"/>
</dbReference>
<dbReference type="SUPFAM" id="SSF52172">
    <property type="entry name" value="CheY-like"/>
    <property type="match status" value="1"/>
</dbReference>
<sequence>MEPTYFAPPPDKALEGWPDWSILIVDDEQGMLNFLVKTLAPRCHFVMSAGSAEEGAGWLRGHHVDLIILDISLPGKSGVVWLKELRESGFNGEVILITAFADLDTAIEALRAGASDFILKPFRVPQILNAVKHCVERSRLRRENFVLRRAVASAPGQGHALVGQSPAMQGLRESIDRVAPVHSTVLLQGESGTGKELVARELHARSPRASGPFVPLNCAAVSPELIESELFGHARGAFTGATRARDGLFHYAQGGTLFLDEIADLPLPIQATLLRAIEDLKIRPVGSEQLMPVNLRIMAATNRRLADEVAAGRFRKDLYFRLQVVDLTLPPLREHKEDIPALIAHFMDQLAPSLGVAPLRISEAEMDFLRQYDWPGNVRELRNLIERSLILGTLNVSALYPGEAPRQSASTDPRPTDLHALEKQHILSVLDSVQGDKTRAAQLLGVSRRTLERRVAEWGRG</sequence>
<accession>A0A9X4SBI2</accession>
<feature type="domain" description="Sigma-54 factor interaction" evidence="7">
    <location>
        <begin position="161"/>
        <end position="390"/>
    </location>
</feature>
<evidence type="ECO:0000256" key="3">
    <source>
        <dbReference type="ARBA" id="ARBA00023015"/>
    </source>
</evidence>
<name>A0A9X4SBI2_9BURK</name>
<organism evidence="9 10">
    <name type="scientific">Hydrogenophaga taeniospiralis CCUG 15921</name>
    <dbReference type="NCBI Taxonomy" id="1281780"/>
    <lineage>
        <taxon>Bacteria</taxon>
        <taxon>Pseudomonadati</taxon>
        <taxon>Pseudomonadota</taxon>
        <taxon>Betaproteobacteria</taxon>
        <taxon>Burkholderiales</taxon>
        <taxon>Comamonadaceae</taxon>
        <taxon>Hydrogenophaga</taxon>
    </lineage>
</organism>
<dbReference type="Pfam" id="PF00158">
    <property type="entry name" value="Sigma54_activat"/>
    <property type="match status" value="1"/>
</dbReference>
<evidence type="ECO:0000256" key="4">
    <source>
        <dbReference type="ARBA" id="ARBA00023125"/>
    </source>
</evidence>
<dbReference type="PRINTS" id="PR01590">
    <property type="entry name" value="HTHFIS"/>
</dbReference>
<dbReference type="PROSITE" id="PS00675">
    <property type="entry name" value="SIGMA54_INTERACT_1"/>
    <property type="match status" value="1"/>
</dbReference>
<dbReference type="PROSITE" id="PS00688">
    <property type="entry name" value="SIGMA54_INTERACT_3"/>
    <property type="match status" value="1"/>
</dbReference>
<dbReference type="Gene3D" id="3.40.50.2300">
    <property type="match status" value="1"/>
</dbReference>
<dbReference type="InterPro" id="IPR027417">
    <property type="entry name" value="P-loop_NTPase"/>
</dbReference>
<dbReference type="InterPro" id="IPR011006">
    <property type="entry name" value="CheY-like_superfamily"/>
</dbReference>
<dbReference type="CDD" id="cd00156">
    <property type="entry name" value="REC"/>
    <property type="match status" value="1"/>
</dbReference>
<evidence type="ECO:0000256" key="1">
    <source>
        <dbReference type="ARBA" id="ARBA00022741"/>
    </source>
</evidence>
<dbReference type="GO" id="GO:0006355">
    <property type="term" value="P:regulation of DNA-templated transcription"/>
    <property type="evidence" value="ECO:0007669"/>
    <property type="project" value="InterPro"/>
</dbReference>
<dbReference type="GO" id="GO:0000160">
    <property type="term" value="P:phosphorelay signal transduction system"/>
    <property type="evidence" value="ECO:0007669"/>
    <property type="project" value="InterPro"/>
</dbReference>
<dbReference type="Proteomes" id="UP001152876">
    <property type="component" value="Unassembled WGS sequence"/>
</dbReference>
<dbReference type="SMART" id="SM00382">
    <property type="entry name" value="AAA"/>
    <property type="match status" value="1"/>
</dbReference>
<dbReference type="Pfam" id="PF02954">
    <property type="entry name" value="HTH_8"/>
    <property type="match status" value="1"/>
</dbReference>
<keyword evidence="10" id="KW-1185">Reference proteome</keyword>
<dbReference type="FunFam" id="3.40.50.300:FF:000006">
    <property type="entry name" value="DNA-binding transcriptional regulator NtrC"/>
    <property type="match status" value="1"/>
</dbReference>
<dbReference type="PANTHER" id="PTHR32071:SF91">
    <property type="entry name" value="TUNGSTATE-RESPONSIVE TWO COMPONENT SIGMA54-DEPENDENT SIGNAL TRANSDUCTION SYSTEM RESPONSE REGULATOR FIS FAMILY"/>
    <property type="match status" value="1"/>
</dbReference>
<dbReference type="CDD" id="cd00009">
    <property type="entry name" value="AAA"/>
    <property type="match status" value="1"/>
</dbReference>
<dbReference type="PROSITE" id="PS00676">
    <property type="entry name" value="SIGMA54_INTERACT_2"/>
    <property type="match status" value="1"/>
</dbReference>
<dbReference type="OrthoDB" id="9761705at2"/>
<evidence type="ECO:0000256" key="6">
    <source>
        <dbReference type="PROSITE-ProRule" id="PRU00169"/>
    </source>
</evidence>
<evidence type="ECO:0000259" key="8">
    <source>
        <dbReference type="PROSITE" id="PS50110"/>
    </source>
</evidence>
<dbReference type="SMART" id="SM00448">
    <property type="entry name" value="REC"/>
    <property type="match status" value="1"/>
</dbReference>
<dbReference type="Gene3D" id="1.10.10.60">
    <property type="entry name" value="Homeodomain-like"/>
    <property type="match status" value="1"/>
</dbReference>
<gene>
    <name evidence="9" type="ORF">H010_19717</name>
</gene>
<feature type="domain" description="Response regulatory" evidence="8">
    <location>
        <begin position="21"/>
        <end position="135"/>
    </location>
</feature>
<dbReference type="Pfam" id="PF00072">
    <property type="entry name" value="Response_reg"/>
    <property type="match status" value="1"/>
</dbReference>
<dbReference type="GO" id="GO:0005524">
    <property type="term" value="F:ATP binding"/>
    <property type="evidence" value="ECO:0007669"/>
    <property type="project" value="UniProtKB-KW"/>
</dbReference>
<evidence type="ECO:0000313" key="10">
    <source>
        <dbReference type="Proteomes" id="UP001152876"/>
    </source>
</evidence>
<dbReference type="InterPro" id="IPR003593">
    <property type="entry name" value="AAA+_ATPase"/>
</dbReference>
<reference evidence="9" key="1">
    <citation type="submission" date="2013-01" db="EMBL/GenBank/DDBJ databases">
        <title>Genome draft of Hydrogenophaga taeniospiralis 2K1.</title>
        <authorList>
            <person name="Gomila M."/>
            <person name="Lalucat J."/>
        </authorList>
    </citation>
    <scope>NUCLEOTIDE SEQUENCE</scope>
    <source>
        <strain evidence="9">CCUG 15921</strain>
    </source>
</reference>
<dbReference type="InterPro" id="IPR025943">
    <property type="entry name" value="Sigma_54_int_dom_ATP-bd_2"/>
</dbReference>
<evidence type="ECO:0000256" key="2">
    <source>
        <dbReference type="ARBA" id="ARBA00022840"/>
    </source>
</evidence>
<dbReference type="InterPro" id="IPR002197">
    <property type="entry name" value="HTH_Fis"/>
</dbReference>
<dbReference type="PROSITE" id="PS50110">
    <property type="entry name" value="RESPONSE_REGULATORY"/>
    <property type="match status" value="1"/>
</dbReference>
<dbReference type="Pfam" id="PF25601">
    <property type="entry name" value="AAA_lid_14"/>
    <property type="match status" value="1"/>
</dbReference>
<dbReference type="InterPro" id="IPR001789">
    <property type="entry name" value="Sig_transdc_resp-reg_receiver"/>
</dbReference>
<feature type="modified residue" description="4-aspartylphosphate" evidence="6">
    <location>
        <position position="70"/>
    </location>
</feature>
<dbReference type="InterPro" id="IPR002078">
    <property type="entry name" value="Sigma_54_int"/>
</dbReference>
<keyword evidence="3" id="KW-0805">Transcription regulation</keyword>
<dbReference type="Gene3D" id="3.40.50.300">
    <property type="entry name" value="P-loop containing nucleotide triphosphate hydrolases"/>
    <property type="match status" value="1"/>
</dbReference>
<protein>
    <submittedName>
        <fullName evidence="9">Response regulator NtrC</fullName>
    </submittedName>
</protein>
<dbReference type="Gene3D" id="1.10.8.60">
    <property type="match status" value="1"/>
</dbReference>
<dbReference type="PROSITE" id="PS50045">
    <property type="entry name" value="SIGMA54_INTERACT_4"/>
    <property type="match status" value="1"/>
</dbReference>
<dbReference type="SUPFAM" id="SSF46689">
    <property type="entry name" value="Homeodomain-like"/>
    <property type="match status" value="1"/>
</dbReference>
<dbReference type="InterPro" id="IPR009057">
    <property type="entry name" value="Homeodomain-like_sf"/>
</dbReference>